<dbReference type="PROSITE" id="PS50883">
    <property type="entry name" value="EAL"/>
    <property type="match status" value="1"/>
</dbReference>
<dbReference type="CDD" id="cd01949">
    <property type="entry name" value="GGDEF"/>
    <property type="match status" value="1"/>
</dbReference>
<dbReference type="SUPFAM" id="SSF55073">
    <property type="entry name" value="Nucleotide cyclase"/>
    <property type="match status" value="1"/>
</dbReference>
<dbReference type="PANTHER" id="PTHR33121">
    <property type="entry name" value="CYCLIC DI-GMP PHOSPHODIESTERASE PDEF"/>
    <property type="match status" value="1"/>
</dbReference>
<dbReference type="Gene3D" id="3.20.20.450">
    <property type="entry name" value="EAL domain"/>
    <property type="match status" value="1"/>
</dbReference>
<evidence type="ECO:0000259" key="4">
    <source>
        <dbReference type="PROSITE" id="PS50887"/>
    </source>
</evidence>
<dbReference type="SMART" id="SM00052">
    <property type="entry name" value="EAL"/>
    <property type="match status" value="1"/>
</dbReference>
<dbReference type="EMBL" id="FNRM01000001">
    <property type="protein sequence ID" value="SDZ98790.1"/>
    <property type="molecule type" value="Genomic_DNA"/>
</dbReference>
<dbReference type="STRING" id="152573.SAMN04488051_101248"/>
<gene>
    <name evidence="5" type="ORF">SAMN04488051_101248</name>
</gene>
<keyword evidence="1" id="KW-0597">Phosphoprotein</keyword>
<dbReference type="InterPro" id="IPR011006">
    <property type="entry name" value="CheY-like_superfamily"/>
</dbReference>
<evidence type="ECO:0000259" key="2">
    <source>
        <dbReference type="PROSITE" id="PS50110"/>
    </source>
</evidence>
<dbReference type="InterPro" id="IPR029787">
    <property type="entry name" value="Nucleotide_cyclase"/>
</dbReference>
<feature type="domain" description="EAL" evidence="3">
    <location>
        <begin position="486"/>
        <end position="739"/>
    </location>
</feature>
<dbReference type="SUPFAM" id="SSF141868">
    <property type="entry name" value="EAL domain-like"/>
    <property type="match status" value="1"/>
</dbReference>
<dbReference type="AlphaFoldDB" id="A0A1H3XHS8"/>
<dbReference type="Gene3D" id="3.40.50.2300">
    <property type="match status" value="1"/>
</dbReference>
<dbReference type="InterPro" id="IPR001633">
    <property type="entry name" value="EAL_dom"/>
</dbReference>
<dbReference type="InterPro" id="IPR021800">
    <property type="entry name" value="DUF3369"/>
</dbReference>
<proteinExistence type="predicted"/>
<evidence type="ECO:0000313" key="6">
    <source>
        <dbReference type="Proteomes" id="UP000198773"/>
    </source>
</evidence>
<accession>A0A1H3XHS8</accession>
<dbReference type="GO" id="GO:0000160">
    <property type="term" value="P:phosphorelay signal transduction system"/>
    <property type="evidence" value="ECO:0007669"/>
    <property type="project" value="InterPro"/>
</dbReference>
<dbReference type="SMART" id="SM00267">
    <property type="entry name" value="GGDEF"/>
    <property type="match status" value="1"/>
</dbReference>
<name>A0A1H3XHS8_ALKAM</name>
<feature type="domain" description="GGDEF" evidence="4">
    <location>
        <begin position="350"/>
        <end position="478"/>
    </location>
</feature>
<dbReference type="PROSITE" id="PS50110">
    <property type="entry name" value="RESPONSE_REGULATORY"/>
    <property type="match status" value="1"/>
</dbReference>
<reference evidence="5 6" key="1">
    <citation type="submission" date="2016-10" db="EMBL/GenBank/DDBJ databases">
        <authorList>
            <person name="de Groot N.N."/>
        </authorList>
    </citation>
    <scope>NUCLEOTIDE SEQUENCE [LARGE SCALE GENOMIC DNA]</scope>
    <source>
        <strain evidence="5 6">CGMCC 1.3430</strain>
    </source>
</reference>
<feature type="modified residue" description="4-aspartylphosphate" evidence="1">
    <location>
        <position position="86"/>
    </location>
</feature>
<dbReference type="InterPro" id="IPR001789">
    <property type="entry name" value="Sig_transdc_resp-reg_receiver"/>
</dbReference>
<dbReference type="InterPro" id="IPR000160">
    <property type="entry name" value="GGDEF_dom"/>
</dbReference>
<dbReference type="PANTHER" id="PTHR33121:SF71">
    <property type="entry name" value="OXYGEN SENSOR PROTEIN DOSP"/>
    <property type="match status" value="1"/>
</dbReference>
<dbReference type="NCBIfam" id="TIGR00254">
    <property type="entry name" value="GGDEF"/>
    <property type="match status" value="1"/>
</dbReference>
<dbReference type="Proteomes" id="UP000198773">
    <property type="component" value="Unassembled WGS sequence"/>
</dbReference>
<feature type="domain" description="Response regulatory" evidence="2">
    <location>
        <begin position="31"/>
        <end position="155"/>
    </location>
</feature>
<dbReference type="RefSeq" id="WP_091338217.1">
    <property type="nucleotide sequence ID" value="NZ_FNRM01000001.1"/>
</dbReference>
<dbReference type="Pfam" id="PF00072">
    <property type="entry name" value="Response_reg"/>
    <property type="match status" value="1"/>
</dbReference>
<dbReference type="GO" id="GO:0071111">
    <property type="term" value="F:cyclic-guanylate-specific phosphodiesterase activity"/>
    <property type="evidence" value="ECO:0007669"/>
    <property type="project" value="InterPro"/>
</dbReference>
<dbReference type="Pfam" id="PF00563">
    <property type="entry name" value="EAL"/>
    <property type="match status" value="1"/>
</dbReference>
<dbReference type="Pfam" id="PF11849">
    <property type="entry name" value="DUF3369"/>
    <property type="match status" value="1"/>
</dbReference>
<evidence type="ECO:0000259" key="3">
    <source>
        <dbReference type="PROSITE" id="PS50883"/>
    </source>
</evidence>
<dbReference type="SUPFAM" id="SSF52172">
    <property type="entry name" value="CheY-like"/>
    <property type="match status" value="1"/>
</dbReference>
<dbReference type="SMART" id="SM00448">
    <property type="entry name" value="REC"/>
    <property type="match status" value="1"/>
</dbReference>
<dbReference type="InterPro" id="IPR050706">
    <property type="entry name" value="Cyclic-di-GMP_PDE-like"/>
</dbReference>
<keyword evidence="6" id="KW-1185">Reference proteome</keyword>
<evidence type="ECO:0000313" key="5">
    <source>
        <dbReference type="EMBL" id="SDZ98790.1"/>
    </source>
</evidence>
<dbReference type="PROSITE" id="PS50887">
    <property type="entry name" value="GGDEF"/>
    <property type="match status" value="1"/>
</dbReference>
<dbReference type="InterPro" id="IPR035919">
    <property type="entry name" value="EAL_sf"/>
</dbReference>
<dbReference type="CDD" id="cd01948">
    <property type="entry name" value="EAL"/>
    <property type="match status" value="1"/>
</dbReference>
<dbReference type="Pfam" id="PF00990">
    <property type="entry name" value="GGDEF"/>
    <property type="match status" value="1"/>
</dbReference>
<sequence>MVPEANPDDFLFLADDEDASEATDHTVGEWQLLIVDDDEEIHTVTKLALSDVVVEGRKLVFHHAYSGKEAVQFLRNHDNIALVLLDVVMETDDAGLKVVEQIRDELKLEDTRIILRTGQPGYAPEESVIKEYDINDYKTKTELTRSKLVTTIIASIRSYQQIRTINQNRIGLQKIINAGANLLEQHSLHEFSEGVVTQIASLIGLDAEGVLCAQIEDDGSNADSIYVLGAAGHYAPFIKCRLERIDNKRIIHQINDCLRSKRNIFTEKDTTLYLGAEHHGAAVYLETNRAIEDFDRQLIEVFLSNISVGYENVTLFQQLRHAAYIDPLTKTPNRNEFTCLLADTRQLGAQDSVAVLIDINHFSDVNDGLGQEVGNELLIAITQRLVQEFGNDAQIGRIGADVFGMIGSEQVLTPQALDALFLEPFQASEHSLQVDATYGFCRLSESSEQGLTILKHVYIALNRAKKNISRNYEFYQQQMEDETAERLALLRTLRQDFAQDRLQLWFQPQICLKSRKAIGMEALLRWPQQGGGFVSPAVFIPLAEYSGLIVEIGAWVLQQACMQLKELERMGFKELRIAVNVSMPQFRSPHFVESVINCVTEYQVKPELLELEITESVVMDDPKVVISALKELQSFGIKVAIDDFGIGFSSLSYLQQLPLDRIKIDRAFVNDIEKPNGAAIAETIVNLGKRLGLHTIAEGVETVAQERVILAMGCDEVQGFLYAKPMAKDELVAFIKQQKK</sequence>
<organism evidence="5 6">
    <name type="scientific">Alkalimonas amylolytica</name>
    <dbReference type="NCBI Taxonomy" id="152573"/>
    <lineage>
        <taxon>Bacteria</taxon>
        <taxon>Pseudomonadati</taxon>
        <taxon>Pseudomonadota</taxon>
        <taxon>Gammaproteobacteria</taxon>
        <taxon>Alkalimonas</taxon>
    </lineage>
</organism>
<dbReference type="Gene3D" id="3.30.70.270">
    <property type="match status" value="1"/>
</dbReference>
<evidence type="ECO:0000256" key="1">
    <source>
        <dbReference type="PROSITE-ProRule" id="PRU00169"/>
    </source>
</evidence>
<protein>
    <submittedName>
        <fullName evidence="5">Diguanylate cyclase (GGDEF) domain-containing protein</fullName>
    </submittedName>
</protein>
<dbReference type="OrthoDB" id="8553030at2"/>
<dbReference type="InterPro" id="IPR043128">
    <property type="entry name" value="Rev_trsase/Diguanyl_cyclase"/>
</dbReference>